<feature type="region of interest" description="Disordered" evidence="1">
    <location>
        <begin position="89"/>
        <end position="119"/>
    </location>
</feature>
<dbReference type="PANTHER" id="PTHR43441">
    <property type="entry name" value="RIBOSOMAL-PROTEIN-SERINE ACETYLTRANSFERASE"/>
    <property type="match status" value="1"/>
</dbReference>
<dbReference type="GO" id="GO:0005737">
    <property type="term" value="C:cytoplasm"/>
    <property type="evidence" value="ECO:0007669"/>
    <property type="project" value="TreeGrafter"/>
</dbReference>
<evidence type="ECO:0000313" key="3">
    <source>
        <dbReference type="EMBL" id="SER50953.1"/>
    </source>
</evidence>
<sequence>MPRRDLGAAMCDRVGPALTAGIAPASHRADPIVAELAPHHGHLLGRSDDTEVRHLPLARPERMSDPRRDHYLQLLVVINDWPAPEILARSGDPGTDGQLVHRGPARPNRTEMGRGSSAWGRNTAAYDRQVNDIAILHAGATPSAPALVLRPWREEDVAALIEVFRDPALRHWTGSAVENEGDAMQWVRSQERGWTAGNRFGFAVLEAQPGAPQGRLAGQVVLKEVASGKPSAEVGYWTAAHARGRGVAPRAVEALTGWAFDVVGAGALEQLELLHQVDNAASCRVADKSRYGLDAVLPPAPPSFPREGHLHIRRRDS</sequence>
<evidence type="ECO:0000256" key="1">
    <source>
        <dbReference type="SAM" id="MobiDB-lite"/>
    </source>
</evidence>
<dbReference type="GO" id="GO:1990189">
    <property type="term" value="F:protein N-terminal-serine acetyltransferase activity"/>
    <property type="evidence" value="ECO:0007669"/>
    <property type="project" value="TreeGrafter"/>
</dbReference>
<dbReference type="GO" id="GO:0008999">
    <property type="term" value="F:protein-N-terminal-alanine acetyltransferase activity"/>
    <property type="evidence" value="ECO:0007669"/>
    <property type="project" value="TreeGrafter"/>
</dbReference>
<reference evidence="4" key="1">
    <citation type="submission" date="2016-10" db="EMBL/GenBank/DDBJ databases">
        <authorList>
            <person name="Varghese N."/>
            <person name="Submissions S."/>
        </authorList>
    </citation>
    <scope>NUCLEOTIDE SEQUENCE [LARGE SCALE GENOMIC DNA]</scope>
    <source>
        <strain evidence="4">CGMCC 4.6825</strain>
    </source>
</reference>
<dbReference type="PANTHER" id="PTHR43441:SF10">
    <property type="entry name" value="ACETYLTRANSFERASE"/>
    <property type="match status" value="1"/>
</dbReference>
<dbReference type="PROSITE" id="PS51186">
    <property type="entry name" value="GNAT"/>
    <property type="match status" value="1"/>
</dbReference>
<keyword evidence="3" id="KW-0808">Transferase</keyword>
<gene>
    <name evidence="3" type="ORF">SAMN05421870_102210</name>
</gene>
<dbReference type="InterPro" id="IPR000182">
    <property type="entry name" value="GNAT_dom"/>
</dbReference>
<name>A0A1H9PTN6_9ACTN</name>
<dbReference type="Gene3D" id="3.40.630.30">
    <property type="match status" value="1"/>
</dbReference>
<keyword evidence="4" id="KW-1185">Reference proteome</keyword>
<protein>
    <submittedName>
        <fullName evidence="3">Protein N-acetyltransferase, RimJ/RimL family</fullName>
    </submittedName>
</protein>
<proteinExistence type="predicted"/>
<organism evidence="3 4">
    <name type="scientific">Streptomyces qinglanensis</name>
    <dbReference type="NCBI Taxonomy" id="943816"/>
    <lineage>
        <taxon>Bacteria</taxon>
        <taxon>Bacillati</taxon>
        <taxon>Actinomycetota</taxon>
        <taxon>Actinomycetes</taxon>
        <taxon>Kitasatosporales</taxon>
        <taxon>Streptomycetaceae</taxon>
        <taxon>Streptomyces</taxon>
    </lineage>
</organism>
<feature type="domain" description="N-acetyltransferase" evidence="2">
    <location>
        <begin position="147"/>
        <end position="317"/>
    </location>
</feature>
<evidence type="ECO:0000259" key="2">
    <source>
        <dbReference type="PROSITE" id="PS51186"/>
    </source>
</evidence>
<dbReference type="Pfam" id="PF13302">
    <property type="entry name" value="Acetyltransf_3"/>
    <property type="match status" value="1"/>
</dbReference>
<dbReference type="Proteomes" id="UP000182841">
    <property type="component" value="Unassembled WGS sequence"/>
</dbReference>
<dbReference type="AlphaFoldDB" id="A0A1H9PTN6"/>
<accession>A0A1H9PTN6</accession>
<dbReference type="SUPFAM" id="SSF55729">
    <property type="entry name" value="Acyl-CoA N-acyltransferases (Nat)"/>
    <property type="match status" value="1"/>
</dbReference>
<dbReference type="EMBL" id="FOGO01000002">
    <property type="protein sequence ID" value="SER50953.1"/>
    <property type="molecule type" value="Genomic_DNA"/>
</dbReference>
<dbReference type="InterPro" id="IPR051908">
    <property type="entry name" value="Ribosomal_N-acetyltransferase"/>
</dbReference>
<evidence type="ECO:0000313" key="4">
    <source>
        <dbReference type="Proteomes" id="UP000182841"/>
    </source>
</evidence>
<dbReference type="InterPro" id="IPR016181">
    <property type="entry name" value="Acyl_CoA_acyltransferase"/>
</dbReference>